<evidence type="ECO:0000313" key="2">
    <source>
        <dbReference type="EMBL" id="TKC79885.1"/>
    </source>
</evidence>
<keyword evidence="3" id="KW-1185">Reference proteome</keyword>
<evidence type="ECO:0000256" key="1">
    <source>
        <dbReference type="SAM" id="Phobius"/>
    </source>
</evidence>
<dbReference type="AlphaFoldDB" id="A0A4U1HFS7"/>
<keyword evidence="1" id="KW-1133">Transmembrane helix</keyword>
<dbReference type="EMBL" id="SWJE01000023">
    <property type="protein sequence ID" value="TKC79885.1"/>
    <property type="molecule type" value="Genomic_DNA"/>
</dbReference>
<protein>
    <submittedName>
        <fullName evidence="2">Uncharacterized protein</fullName>
    </submittedName>
</protein>
<name>A0A4U1HFS7_9BURK</name>
<gene>
    <name evidence="2" type="ORF">FAZ69_30215</name>
</gene>
<keyword evidence="1" id="KW-0812">Transmembrane</keyword>
<proteinExistence type="predicted"/>
<keyword evidence="1" id="KW-0472">Membrane</keyword>
<dbReference type="RefSeq" id="WP_136898768.1">
    <property type="nucleotide sequence ID" value="NZ_SWJE01000023.1"/>
</dbReference>
<organism evidence="2 3">
    <name type="scientific">Trinickia terrae</name>
    <dbReference type="NCBI Taxonomy" id="2571161"/>
    <lineage>
        <taxon>Bacteria</taxon>
        <taxon>Pseudomonadati</taxon>
        <taxon>Pseudomonadota</taxon>
        <taxon>Betaproteobacteria</taxon>
        <taxon>Burkholderiales</taxon>
        <taxon>Burkholderiaceae</taxon>
        <taxon>Trinickia</taxon>
    </lineage>
</organism>
<feature type="transmembrane region" description="Helical" evidence="1">
    <location>
        <begin position="7"/>
        <end position="31"/>
    </location>
</feature>
<dbReference type="Proteomes" id="UP000305539">
    <property type="component" value="Unassembled WGS sequence"/>
</dbReference>
<sequence length="69" mass="7380">MPFKNKIALLLIAGYFGSIVVIWLSYAFGVVQKDGSLDAIKSISQYGSGILGVIVGYYFRREGGGDGDS</sequence>
<reference evidence="2 3" key="1">
    <citation type="submission" date="2019-04" db="EMBL/GenBank/DDBJ databases">
        <title>Trinickia sp. 7GSK02, isolated from subtropical forest soil.</title>
        <authorList>
            <person name="Gao Z.-H."/>
            <person name="Qiu L.-H."/>
        </authorList>
    </citation>
    <scope>NUCLEOTIDE SEQUENCE [LARGE SCALE GENOMIC DNA]</scope>
    <source>
        <strain evidence="2 3">7GSK02</strain>
    </source>
</reference>
<comment type="caution">
    <text evidence="2">The sequence shown here is derived from an EMBL/GenBank/DDBJ whole genome shotgun (WGS) entry which is preliminary data.</text>
</comment>
<accession>A0A4U1HFS7</accession>
<feature type="transmembrane region" description="Helical" evidence="1">
    <location>
        <begin position="43"/>
        <end position="59"/>
    </location>
</feature>
<evidence type="ECO:0000313" key="3">
    <source>
        <dbReference type="Proteomes" id="UP000305539"/>
    </source>
</evidence>